<evidence type="ECO:0000313" key="4">
    <source>
        <dbReference type="Proteomes" id="UP000694523"/>
    </source>
</evidence>
<dbReference type="Ensembl" id="ENSNMLT00000024726.1">
    <property type="protein sequence ID" value="ENSNMLP00000022062.1"/>
    <property type="gene ID" value="ENSNMLG00000014312.1"/>
</dbReference>
<dbReference type="InterPro" id="IPR050111">
    <property type="entry name" value="C-type_lectin/snaclec_domain"/>
</dbReference>
<proteinExistence type="predicted"/>
<organism evidence="3 4">
    <name type="scientific">Neogobius melanostomus</name>
    <name type="common">round goby</name>
    <dbReference type="NCBI Taxonomy" id="47308"/>
    <lineage>
        <taxon>Eukaryota</taxon>
        <taxon>Metazoa</taxon>
        <taxon>Chordata</taxon>
        <taxon>Craniata</taxon>
        <taxon>Vertebrata</taxon>
        <taxon>Euteleostomi</taxon>
        <taxon>Actinopterygii</taxon>
        <taxon>Neopterygii</taxon>
        <taxon>Teleostei</taxon>
        <taxon>Neoteleostei</taxon>
        <taxon>Acanthomorphata</taxon>
        <taxon>Gobiaria</taxon>
        <taxon>Gobiiformes</taxon>
        <taxon>Gobioidei</taxon>
        <taxon>Gobiidae</taxon>
        <taxon>Benthophilinae</taxon>
        <taxon>Neogobiini</taxon>
        <taxon>Neogobius</taxon>
    </lineage>
</organism>
<dbReference type="SMART" id="SM00034">
    <property type="entry name" value="CLECT"/>
    <property type="match status" value="1"/>
</dbReference>
<dbReference type="InterPro" id="IPR016187">
    <property type="entry name" value="CTDL_fold"/>
</dbReference>
<dbReference type="InterPro" id="IPR016186">
    <property type="entry name" value="C-type_lectin-like/link_sf"/>
</dbReference>
<dbReference type="AlphaFoldDB" id="A0A8C6TLP1"/>
<dbReference type="Pfam" id="PF00059">
    <property type="entry name" value="Lectin_C"/>
    <property type="match status" value="1"/>
</dbReference>
<reference evidence="3" key="2">
    <citation type="submission" date="2025-09" db="UniProtKB">
        <authorList>
            <consortium name="Ensembl"/>
        </authorList>
    </citation>
    <scope>IDENTIFICATION</scope>
</reference>
<dbReference type="InterPro" id="IPR001304">
    <property type="entry name" value="C-type_lectin-like"/>
</dbReference>
<dbReference type="PRINTS" id="PR01504">
    <property type="entry name" value="PNCREATITSAP"/>
</dbReference>
<sequence length="182" mass="20370">MAAHCLLITFFCLAAALLTAGDAVGNDQGCPAGWTPFGTRCFKFFDSTSTWTNAEKTCHSQGANLASIHSADENAFIIRLIREATGEDRQTWIGGHDAFKDDVWMWTDGSVWDYSNWAPRQPDNFLNREKFLMVNWRANPGSAWDDGPEHEPRAYICAKNTSSKVSLILEDIQYTCTSNLHV</sequence>
<name>A0A8C6TLP1_9GOBI</name>
<accession>A0A8C6TLP1</accession>
<feature type="chain" id="PRO_5033984016" description="C-type lectin domain-containing protein" evidence="1">
    <location>
        <begin position="24"/>
        <end position="182"/>
    </location>
</feature>
<dbReference type="PROSITE" id="PS50041">
    <property type="entry name" value="C_TYPE_LECTIN_2"/>
    <property type="match status" value="1"/>
</dbReference>
<evidence type="ECO:0000313" key="3">
    <source>
        <dbReference type="Ensembl" id="ENSNMLP00000022062.1"/>
    </source>
</evidence>
<evidence type="ECO:0000256" key="1">
    <source>
        <dbReference type="SAM" id="SignalP"/>
    </source>
</evidence>
<reference evidence="3" key="1">
    <citation type="submission" date="2025-08" db="UniProtKB">
        <authorList>
            <consortium name="Ensembl"/>
        </authorList>
    </citation>
    <scope>IDENTIFICATION</scope>
</reference>
<keyword evidence="1" id="KW-0732">Signal</keyword>
<protein>
    <recommendedName>
        <fullName evidence="2">C-type lectin domain-containing protein</fullName>
    </recommendedName>
</protein>
<feature type="domain" description="C-type lectin" evidence="2">
    <location>
        <begin position="37"/>
        <end position="158"/>
    </location>
</feature>
<evidence type="ECO:0000259" key="2">
    <source>
        <dbReference type="PROSITE" id="PS50041"/>
    </source>
</evidence>
<feature type="signal peptide" evidence="1">
    <location>
        <begin position="1"/>
        <end position="23"/>
    </location>
</feature>
<dbReference type="Gene3D" id="3.10.100.10">
    <property type="entry name" value="Mannose-Binding Protein A, subunit A"/>
    <property type="match status" value="1"/>
</dbReference>
<dbReference type="PANTHER" id="PTHR22803">
    <property type="entry name" value="MANNOSE, PHOSPHOLIPASE, LECTIN RECEPTOR RELATED"/>
    <property type="match status" value="1"/>
</dbReference>
<dbReference type="Proteomes" id="UP000694523">
    <property type="component" value="Unplaced"/>
</dbReference>
<dbReference type="SUPFAM" id="SSF56436">
    <property type="entry name" value="C-type lectin-like"/>
    <property type="match status" value="1"/>
</dbReference>
<keyword evidence="4" id="KW-1185">Reference proteome</keyword>